<sequence>MTRHISRRAVLTPAFMAAALSLSAASAFPIHPIVVTQPTLIVEAPASTIAGESTVIDIAGATGSLQLIMAGSLGTATFDLDPDGGATSFTLPSGLTQVAGLMTITAVSDGITTSTQVVITPAKASSVQTIVGARSIVADDADVSMAVALPQDVWGNAVANGTPVEFTRINPQDSVQVLPTTSAHLLAWADLFSGTVAGRNTVWASLGELRSPSADLDEVAGPPRPFALSVVAPSGSRAVADGRSLVLVRTDILRDAFDNVLADGTAVEFRWSGPNGEGTANAVLISGQAETWLQSPAIAGVTVITARAKGVDAAESIDLNFSPALGDFAATATRSDGVLSIDVGPVFGLDGALVPDGATVSVSGEGVSAEGQLDSGSVSIQIALADSMAIESVDVTILGSTVAVSVP</sequence>
<proteinExistence type="predicted"/>
<feature type="signal peptide" evidence="1">
    <location>
        <begin position="1"/>
        <end position="24"/>
    </location>
</feature>
<dbReference type="Proteomes" id="UP001368654">
    <property type="component" value="Unassembled WGS sequence"/>
</dbReference>
<evidence type="ECO:0000313" key="3">
    <source>
        <dbReference type="Proteomes" id="UP001368654"/>
    </source>
</evidence>
<gene>
    <name evidence="2" type="ORF">WDU96_02625</name>
</gene>
<dbReference type="RefSeq" id="WP_337336928.1">
    <property type="nucleotide sequence ID" value="NZ_JBBDGL010000001.1"/>
</dbReference>
<evidence type="ECO:0000256" key="1">
    <source>
        <dbReference type="SAM" id="SignalP"/>
    </source>
</evidence>
<accession>A0ABU8LQF8</accession>
<keyword evidence="1" id="KW-0732">Signal</keyword>
<feature type="chain" id="PRO_5047260351" evidence="1">
    <location>
        <begin position="25"/>
        <end position="407"/>
    </location>
</feature>
<evidence type="ECO:0000313" key="2">
    <source>
        <dbReference type="EMBL" id="MEJ1154492.1"/>
    </source>
</evidence>
<reference evidence="2 3" key="1">
    <citation type="submission" date="2024-02" db="EMBL/GenBank/DDBJ databases">
        <authorList>
            <person name="Saticioglu I.B."/>
        </authorList>
    </citation>
    <scope>NUCLEOTIDE SEQUENCE [LARGE SCALE GENOMIC DNA]</scope>
    <source>
        <strain evidence="2 3">Mu-86</strain>
    </source>
</reference>
<dbReference type="EMBL" id="JBBDGL010000001">
    <property type="protein sequence ID" value="MEJ1154492.1"/>
    <property type="molecule type" value="Genomic_DNA"/>
</dbReference>
<keyword evidence="3" id="KW-1185">Reference proteome</keyword>
<dbReference type="Gene3D" id="2.60.40.10">
    <property type="entry name" value="Immunoglobulins"/>
    <property type="match status" value="1"/>
</dbReference>
<dbReference type="InterPro" id="IPR013783">
    <property type="entry name" value="Ig-like_fold"/>
</dbReference>
<name>A0ABU8LQF8_9MICO</name>
<protein>
    <submittedName>
        <fullName evidence="2">Uncharacterized protein</fullName>
    </submittedName>
</protein>
<comment type="caution">
    <text evidence="2">The sequence shown here is derived from an EMBL/GenBank/DDBJ whole genome shotgun (WGS) entry which is preliminary data.</text>
</comment>
<organism evidence="2 3">
    <name type="scientific">Microbacterium marmarense</name>
    <dbReference type="NCBI Taxonomy" id="3122051"/>
    <lineage>
        <taxon>Bacteria</taxon>
        <taxon>Bacillati</taxon>
        <taxon>Actinomycetota</taxon>
        <taxon>Actinomycetes</taxon>
        <taxon>Micrococcales</taxon>
        <taxon>Microbacteriaceae</taxon>
        <taxon>Microbacterium</taxon>
    </lineage>
</organism>